<dbReference type="Proteomes" id="UP000821853">
    <property type="component" value="Chromosome 2"/>
</dbReference>
<evidence type="ECO:0000259" key="3">
    <source>
        <dbReference type="PROSITE" id="PS50235"/>
    </source>
</evidence>
<dbReference type="GO" id="GO:0016579">
    <property type="term" value="P:protein deubiquitination"/>
    <property type="evidence" value="ECO:0007669"/>
    <property type="project" value="InterPro"/>
</dbReference>
<dbReference type="AlphaFoldDB" id="A0A9J6FWF3"/>
<evidence type="ECO:0000256" key="1">
    <source>
        <dbReference type="ARBA" id="ARBA00009085"/>
    </source>
</evidence>
<dbReference type="PROSITE" id="PS50235">
    <property type="entry name" value="USP_3"/>
    <property type="match status" value="1"/>
</dbReference>
<dbReference type="SUPFAM" id="SSF54001">
    <property type="entry name" value="Cysteine proteinases"/>
    <property type="match status" value="1"/>
</dbReference>
<dbReference type="Gene3D" id="3.90.70.10">
    <property type="entry name" value="Cysteine proteinases"/>
    <property type="match status" value="1"/>
</dbReference>
<dbReference type="GO" id="GO:0005829">
    <property type="term" value="C:cytosol"/>
    <property type="evidence" value="ECO:0007669"/>
    <property type="project" value="TreeGrafter"/>
</dbReference>
<dbReference type="InterPro" id="IPR050164">
    <property type="entry name" value="Peptidase_C19"/>
</dbReference>
<dbReference type="PANTHER" id="PTHR24006">
    <property type="entry name" value="UBIQUITIN CARBOXYL-TERMINAL HYDROLASE"/>
    <property type="match status" value="1"/>
</dbReference>
<dbReference type="InterPro" id="IPR001394">
    <property type="entry name" value="Peptidase_C19_UCH"/>
</dbReference>
<dbReference type="PROSITE" id="PS00973">
    <property type="entry name" value="USP_2"/>
    <property type="match status" value="1"/>
</dbReference>
<reference evidence="4 5" key="1">
    <citation type="journal article" date="2020" name="Cell">
        <title>Large-Scale Comparative Analyses of Tick Genomes Elucidate Their Genetic Diversity and Vector Capacities.</title>
        <authorList>
            <consortium name="Tick Genome and Microbiome Consortium (TIGMIC)"/>
            <person name="Jia N."/>
            <person name="Wang J."/>
            <person name="Shi W."/>
            <person name="Du L."/>
            <person name="Sun Y."/>
            <person name="Zhan W."/>
            <person name="Jiang J.F."/>
            <person name="Wang Q."/>
            <person name="Zhang B."/>
            <person name="Ji P."/>
            <person name="Bell-Sakyi L."/>
            <person name="Cui X.M."/>
            <person name="Yuan T.T."/>
            <person name="Jiang B.G."/>
            <person name="Yang W.F."/>
            <person name="Lam T.T."/>
            <person name="Chang Q.C."/>
            <person name="Ding S.J."/>
            <person name="Wang X.J."/>
            <person name="Zhu J.G."/>
            <person name="Ruan X.D."/>
            <person name="Zhao L."/>
            <person name="Wei J.T."/>
            <person name="Ye R.Z."/>
            <person name="Que T.C."/>
            <person name="Du C.H."/>
            <person name="Zhou Y.H."/>
            <person name="Cheng J.X."/>
            <person name="Dai P.F."/>
            <person name="Guo W.B."/>
            <person name="Han X.H."/>
            <person name="Huang E.J."/>
            <person name="Li L.F."/>
            <person name="Wei W."/>
            <person name="Gao Y.C."/>
            <person name="Liu J.Z."/>
            <person name="Shao H.Z."/>
            <person name="Wang X."/>
            <person name="Wang C.C."/>
            <person name="Yang T.C."/>
            <person name="Huo Q.B."/>
            <person name="Li W."/>
            <person name="Chen H.Y."/>
            <person name="Chen S.E."/>
            <person name="Zhou L.G."/>
            <person name="Ni X.B."/>
            <person name="Tian J.H."/>
            <person name="Sheng Y."/>
            <person name="Liu T."/>
            <person name="Pan Y.S."/>
            <person name="Xia L.Y."/>
            <person name="Li J."/>
            <person name="Zhao F."/>
            <person name="Cao W.C."/>
        </authorList>
    </citation>
    <scope>NUCLEOTIDE SEQUENCE [LARGE SCALE GENOMIC DNA]</scope>
    <source>
        <strain evidence="4">HaeL-2018</strain>
    </source>
</reference>
<gene>
    <name evidence="4" type="ORF">HPB48_008132</name>
</gene>
<proteinExistence type="inferred from homology"/>
<dbReference type="InterPro" id="IPR038765">
    <property type="entry name" value="Papain-like_cys_pep_sf"/>
</dbReference>
<keyword evidence="2" id="KW-0472">Membrane</keyword>
<evidence type="ECO:0000256" key="2">
    <source>
        <dbReference type="SAM" id="Phobius"/>
    </source>
</evidence>
<comment type="caution">
    <text evidence="4">The sequence shown here is derived from an EMBL/GenBank/DDBJ whole genome shotgun (WGS) entry which is preliminary data.</text>
</comment>
<feature type="domain" description="USP" evidence="3">
    <location>
        <begin position="1"/>
        <end position="129"/>
    </location>
</feature>
<dbReference type="VEuPathDB" id="VectorBase:HLOH_052205"/>
<name>A0A9J6FWF3_HAELO</name>
<dbReference type="GO" id="GO:0004843">
    <property type="term" value="F:cysteine-type deubiquitinase activity"/>
    <property type="evidence" value="ECO:0007669"/>
    <property type="project" value="InterPro"/>
</dbReference>
<dbReference type="InterPro" id="IPR028889">
    <property type="entry name" value="USP"/>
</dbReference>
<sequence>MSPYTFTEVMEQEGSLATGSGDNPDEVFRRPAPATYDLTGVVVHNGQASAGHYYSYIRERRSDPRYVARQGQWYKFNDTTVEQFDLNDSTLETECFGGTYKAKVSDSASCYPETRQRHWNAYLLFYEKQEPTRTPRTPHKTPGRFSFRRDPKDSPPIKWVVENFFFPPGYLLQCWSWGQLVTAEMCANLGKKAARKHTKCFFGLAFVLLLTFFYGYAAVRSAVRRTPSASSAAAATASSRQRGDSLSQLTRLVDHGERQGWFPSHMPPHIGQQVREQNLLFARNRDVYNTHYFDFVAALTSVNMDNIQHPEYEQLMVQSLNLAVNFFLNTYLKYKKKDRYSAAGFVCKPTF</sequence>
<comment type="similarity">
    <text evidence="1">Belongs to the peptidase C19 family.</text>
</comment>
<evidence type="ECO:0000313" key="4">
    <source>
        <dbReference type="EMBL" id="KAH9366681.1"/>
    </source>
</evidence>
<keyword evidence="5" id="KW-1185">Reference proteome</keyword>
<protein>
    <recommendedName>
        <fullName evidence="3">USP domain-containing protein</fullName>
    </recommendedName>
</protein>
<feature type="transmembrane region" description="Helical" evidence="2">
    <location>
        <begin position="200"/>
        <end position="219"/>
    </location>
</feature>
<dbReference type="PANTHER" id="PTHR24006:SF943">
    <property type="entry name" value="UBIQUITIN CARBOXYL-TERMINAL HYDROLASE PUF"/>
    <property type="match status" value="1"/>
</dbReference>
<dbReference type="GO" id="GO:0005634">
    <property type="term" value="C:nucleus"/>
    <property type="evidence" value="ECO:0007669"/>
    <property type="project" value="TreeGrafter"/>
</dbReference>
<dbReference type="OMA" id="TAEMCAN"/>
<dbReference type="InterPro" id="IPR018200">
    <property type="entry name" value="USP_CS"/>
</dbReference>
<organism evidence="4 5">
    <name type="scientific">Haemaphysalis longicornis</name>
    <name type="common">Bush tick</name>
    <dbReference type="NCBI Taxonomy" id="44386"/>
    <lineage>
        <taxon>Eukaryota</taxon>
        <taxon>Metazoa</taxon>
        <taxon>Ecdysozoa</taxon>
        <taxon>Arthropoda</taxon>
        <taxon>Chelicerata</taxon>
        <taxon>Arachnida</taxon>
        <taxon>Acari</taxon>
        <taxon>Parasitiformes</taxon>
        <taxon>Ixodida</taxon>
        <taxon>Ixodoidea</taxon>
        <taxon>Ixodidae</taxon>
        <taxon>Haemaphysalinae</taxon>
        <taxon>Haemaphysalis</taxon>
    </lineage>
</organism>
<keyword evidence="2" id="KW-0812">Transmembrane</keyword>
<keyword evidence="2" id="KW-1133">Transmembrane helix</keyword>
<evidence type="ECO:0000313" key="5">
    <source>
        <dbReference type="Proteomes" id="UP000821853"/>
    </source>
</evidence>
<dbReference type="OrthoDB" id="289038at2759"/>
<dbReference type="EMBL" id="JABSTR010000004">
    <property type="protein sequence ID" value="KAH9366681.1"/>
    <property type="molecule type" value="Genomic_DNA"/>
</dbReference>
<dbReference type="Pfam" id="PF00443">
    <property type="entry name" value="UCH"/>
    <property type="match status" value="1"/>
</dbReference>
<accession>A0A9J6FWF3</accession>